<protein>
    <submittedName>
        <fullName evidence="6">Uncharacterized protein</fullName>
    </submittedName>
</protein>
<evidence type="ECO:0000259" key="3">
    <source>
        <dbReference type="PROSITE" id="PS51192"/>
    </source>
</evidence>
<dbReference type="Gene3D" id="1.20.120.1080">
    <property type="match status" value="1"/>
</dbReference>
<evidence type="ECO:0000313" key="6">
    <source>
        <dbReference type="WBParaSite" id="PSAMB.scaffold3108size19652.g20376.t1"/>
    </source>
</evidence>
<keyword evidence="2" id="KW-0547">Nucleotide-binding</keyword>
<dbReference type="FunFam" id="3.40.50.300:FF:000540">
    <property type="entry name" value="probable ATP-dependent RNA helicase DHX34"/>
    <property type="match status" value="1"/>
</dbReference>
<accession>A0A914W674</accession>
<dbReference type="SUPFAM" id="SSF52540">
    <property type="entry name" value="P-loop containing nucleoside triphosphate hydrolases"/>
    <property type="match status" value="2"/>
</dbReference>
<dbReference type="Pfam" id="PF00271">
    <property type="entry name" value="Helicase_C"/>
    <property type="match status" value="1"/>
</dbReference>
<dbReference type="InterPro" id="IPR001650">
    <property type="entry name" value="Helicase_C-like"/>
</dbReference>
<name>A0A914W674_9BILA</name>
<dbReference type="InterPro" id="IPR014001">
    <property type="entry name" value="Helicase_ATP-bd"/>
</dbReference>
<reference evidence="6" key="1">
    <citation type="submission" date="2022-11" db="UniProtKB">
        <authorList>
            <consortium name="WormBaseParasite"/>
        </authorList>
    </citation>
    <scope>IDENTIFICATION</scope>
</reference>
<dbReference type="AlphaFoldDB" id="A0A914W674"/>
<organism evidence="5 6">
    <name type="scientific">Plectus sambesii</name>
    <dbReference type="NCBI Taxonomy" id="2011161"/>
    <lineage>
        <taxon>Eukaryota</taxon>
        <taxon>Metazoa</taxon>
        <taxon>Ecdysozoa</taxon>
        <taxon>Nematoda</taxon>
        <taxon>Chromadorea</taxon>
        <taxon>Plectida</taxon>
        <taxon>Plectina</taxon>
        <taxon>Plectoidea</taxon>
        <taxon>Plectidae</taxon>
        <taxon>Plectus</taxon>
    </lineage>
</organism>
<feature type="domain" description="Helicase C-terminal" evidence="4">
    <location>
        <begin position="122"/>
        <end position="291"/>
    </location>
</feature>
<dbReference type="Proteomes" id="UP000887566">
    <property type="component" value="Unplaced"/>
</dbReference>
<dbReference type="InterPro" id="IPR027417">
    <property type="entry name" value="P-loop_NTPase"/>
</dbReference>
<dbReference type="PROSITE" id="PS51194">
    <property type="entry name" value="HELICASE_CTER"/>
    <property type="match status" value="1"/>
</dbReference>
<dbReference type="GO" id="GO:0004386">
    <property type="term" value="F:helicase activity"/>
    <property type="evidence" value="ECO:0007669"/>
    <property type="project" value="UniProtKB-KW"/>
</dbReference>
<dbReference type="WBParaSite" id="PSAMB.scaffold3108size19652.g20376.t1">
    <property type="protein sequence ID" value="PSAMB.scaffold3108size19652.g20376.t1"/>
    <property type="gene ID" value="PSAMB.scaffold3108size19652.g20376"/>
</dbReference>
<dbReference type="CDD" id="cd18791">
    <property type="entry name" value="SF2_C_RHA"/>
    <property type="match status" value="1"/>
</dbReference>
<evidence type="ECO:0000259" key="4">
    <source>
        <dbReference type="PROSITE" id="PS51194"/>
    </source>
</evidence>
<dbReference type="GO" id="GO:0016787">
    <property type="term" value="F:hydrolase activity"/>
    <property type="evidence" value="ECO:0007669"/>
    <property type="project" value="UniProtKB-KW"/>
</dbReference>
<dbReference type="Gene3D" id="3.40.50.300">
    <property type="entry name" value="P-loop containing nucleotide triphosphate hydrolases"/>
    <property type="match status" value="2"/>
</dbReference>
<dbReference type="SMART" id="SM00490">
    <property type="entry name" value="HELICc"/>
    <property type="match status" value="1"/>
</dbReference>
<keyword evidence="2" id="KW-0347">Helicase</keyword>
<keyword evidence="2" id="KW-0067">ATP-binding</keyword>
<evidence type="ECO:0000256" key="2">
    <source>
        <dbReference type="ARBA" id="ARBA00022806"/>
    </source>
</evidence>
<evidence type="ECO:0000313" key="5">
    <source>
        <dbReference type="Proteomes" id="UP000887566"/>
    </source>
</evidence>
<keyword evidence="1" id="KW-0378">Hydrolase</keyword>
<proteinExistence type="predicted"/>
<evidence type="ECO:0000256" key="1">
    <source>
        <dbReference type="ARBA" id="ARBA00022801"/>
    </source>
</evidence>
<sequence length="374" mass="42398">MLFLTEGLLLRQMSADPKLETYNVLILDEIHERHLQGDFLMGLLRELVSQRKDLKLILMSATINLELFTEYFKDAPVIKVPGRLYPIVLQYFPTPASTGGRGDDDKKKAEKIDPAPYVRILQMVDKKFQPKERGDALIFLSGISEITIVAEALKIYAEQSKLWIILMLHSTLSLEEQDKVFDSAPEGVRKCILSTNIAETSVTIDGIRFVVDSGKVKQMKYDATTRMHQLKEMWVSQASAEQRKGRAGRTGPGICYRLYSNEQYDAMDKYTTSEIQRVSLESLALQMYHLEFAVEPRKFPFIEPPNSDALEEAIESLKDQGALCTVRVDGTVKDELTPLGKMLVNLPVDVSIGKMLIMGCLFRQVRIHSLLLHQ</sequence>
<feature type="domain" description="Helicase ATP-binding" evidence="3">
    <location>
        <begin position="1"/>
        <end position="81"/>
    </location>
</feature>
<dbReference type="PANTHER" id="PTHR18934">
    <property type="entry name" value="ATP-DEPENDENT RNA HELICASE"/>
    <property type="match status" value="1"/>
</dbReference>
<dbReference type="PANTHER" id="PTHR18934:SF221">
    <property type="entry name" value="ATP-DEPENDENT RNA HELICASE DHX34-RELATED"/>
    <property type="match status" value="1"/>
</dbReference>
<keyword evidence="5" id="KW-1185">Reference proteome</keyword>
<dbReference type="PROSITE" id="PS51192">
    <property type="entry name" value="HELICASE_ATP_BIND_1"/>
    <property type="match status" value="1"/>
</dbReference>
<dbReference type="GO" id="GO:0003723">
    <property type="term" value="F:RNA binding"/>
    <property type="evidence" value="ECO:0007669"/>
    <property type="project" value="TreeGrafter"/>
</dbReference>